<dbReference type="Proteomes" id="UP000199707">
    <property type="component" value="Unassembled WGS sequence"/>
</dbReference>
<evidence type="ECO:0000259" key="3">
    <source>
        <dbReference type="Pfam" id="PF01370"/>
    </source>
</evidence>
<dbReference type="AlphaFoldDB" id="A0A1G4X1K4"/>
<dbReference type="SUPFAM" id="SSF51735">
    <property type="entry name" value="NAD(P)-binding Rossmann-fold domains"/>
    <property type="match status" value="1"/>
</dbReference>
<accession>A0A1G4X1K4</accession>
<evidence type="ECO:0000256" key="1">
    <source>
        <dbReference type="ARBA" id="ARBA00023002"/>
    </source>
</evidence>
<evidence type="ECO:0000256" key="2">
    <source>
        <dbReference type="ARBA" id="ARBA00023445"/>
    </source>
</evidence>
<dbReference type="FunFam" id="3.40.50.720:FF:000336">
    <property type="entry name" value="Aldehyde reductase"/>
    <property type="match status" value="1"/>
</dbReference>
<evidence type="ECO:0000313" key="4">
    <source>
        <dbReference type="EMBL" id="SCX33869.1"/>
    </source>
</evidence>
<dbReference type="InterPro" id="IPR001509">
    <property type="entry name" value="Epimerase_deHydtase"/>
</dbReference>
<keyword evidence="1" id="KW-0560">Oxidoreductase</keyword>
<comment type="similarity">
    <text evidence="2">Belongs to the NAD(P)-dependent epimerase/dehydratase family. Dihydroflavonol-4-reductase subfamily.</text>
</comment>
<name>A0A1G4X1K4_9MYCO</name>
<evidence type="ECO:0000313" key="5">
    <source>
        <dbReference type="Proteomes" id="UP000199707"/>
    </source>
</evidence>
<sequence>MTEPTALTLVTGGSGFLAGHTIAQLLAAGHRVRTTARSAAGEAEVRDTLTRAGADTTELSFAAADLTEDTGWAEAVAGVTYVLHMASPFPPQQPDDPDDLIVPARAGTLRVLRAATAGGVRRVVLTSSFAAVGYSPRPAGWVYEESDWTDPSDDNSPYVLSKTLAERAAWDFVAATPGAPELTVINPVGVFGPVLGPKLSSSVGIIAMLLSGRPSPLPRASFAVVDVRDVADLHLRAMASPVAAGQRYLASAGAAVTLPEIAATLRSRLGDRAAQVPELVVDDDEFRAVAATRPELAIFAGLLGEPKQVSHAKATEMLGWQPRSAADAVTATARSLLELSASRR</sequence>
<dbReference type="STRING" id="1502745.SAMN02799620_06099"/>
<organism evidence="4 5">
    <name type="scientific">Mycolicibacterium fluoranthenivorans</name>
    <dbReference type="NCBI Taxonomy" id="258505"/>
    <lineage>
        <taxon>Bacteria</taxon>
        <taxon>Bacillati</taxon>
        <taxon>Actinomycetota</taxon>
        <taxon>Actinomycetes</taxon>
        <taxon>Mycobacteriales</taxon>
        <taxon>Mycobacteriaceae</taxon>
        <taxon>Mycolicibacterium</taxon>
    </lineage>
</organism>
<proteinExistence type="inferred from homology"/>
<dbReference type="RefSeq" id="WP_090364438.1">
    <property type="nucleotide sequence ID" value="NZ_FMUB01000019.1"/>
</dbReference>
<dbReference type="PANTHER" id="PTHR10366:SF564">
    <property type="entry name" value="STEROL-4-ALPHA-CARBOXYLATE 3-DEHYDROGENASE, DECARBOXYLATING"/>
    <property type="match status" value="1"/>
</dbReference>
<dbReference type="PANTHER" id="PTHR10366">
    <property type="entry name" value="NAD DEPENDENT EPIMERASE/DEHYDRATASE"/>
    <property type="match status" value="1"/>
</dbReference>
<gene>
    <name evidence="4" type="ORF">SAMN02799620_06099</name>
</gene>
<dbReference type="InterPro" id="IPR050425">
    <property type="entry name" value="NAD(P)_dehydrat-like"/>
</dbReference>
<dbReference type="Pfam" id="PF01370">
    <property type="entry name" value="Epimerase"/>
    <property type="match status" value="1"/>
</dbReference>
<dbReference type="InterPro" id="IPR036291">
    <property type="entry name" value="NAD(P)-bd_dom_sf"/>
</dbReference>
<dbReference type="EMBL" id="FMUB01000019">
    <property type="protein sequence ID" value="SCX33869.1"/>
    <property type="molecule type" value="Genomic_DNA"/>
</dbReference>
<dbReference type="Gene3D" id="3.40.50.720">
    <property type="entry name" value="NAD(P)-binding Rossmann-like Domain"/>
    <property type="match status" value="1"/>
</dbReference>
<dbReference type="GO" id="GO:0016616">
    <property type="term" value="F:oxidoreductase activity, acting on the CH-OH group of donors, NAD or NADP as acceptor"/>
    <property type="evidence" value="ECO:0007669"/>
    <property type="project" value="TreeGrafter"/>
</dbReference>
<reference evidence="5" key="1">
    <citation type="submission" date="2016-10" db="EMBL/GenBank/DDBJ databases">
        <authorList>
            <person name="Varghese N."/>
            <person name="Submissions S."/>
        </authorList>
    </citation>
    <scope>NUCLEOTIDE SEQUENCE [LARGE SCALE GENOMIC DNA]</scope>
    <source>
        <strain evidence="5">UNC267MFSha1.1M11</strain>
    </source>
</reference>
<protein>
    <submittedName>
        <fullName evidence="4">Nucleoside-diphosphate-sugar epimerase</fullName>
    </submittedName>
</protein>
<feature type="domain" description="NAD-dependent epimerase/dehydratase" evidence="3">
    <location>
        <begin position="9"/>
        <end position="244"/>
    </location>
</feature>